<keyword evidence="1" id="KW-0812">Transmembrane</keyword>
<reference evidence="2 3" key="1">
    <citation type="submission" date="2016-12" db="EMBL/GenBank/DDBJ databases">
        <authorList>
            <person name="Song W.-J."/>
            <person name="Kurnit D.M."/>
        </authorList>
    </citation>
    <scope>NUCLEOTIDE SEQUENCE [LARGE SCALE GENOMIC DNA]</scope>
    <source>
        <strain evidence="2 3">PCL1601</strain>
    </source>
</reference>
<evidence type="ECO:0000313" key="3">
    <source>
        <dbReference type="Proteomes" id="UP000185578"/>
    </source>
</evidence>
<comment type="caution">
    <text evidence="2">The sequence shown here is derived from an EMBL/GenBank/DDBJ whole genome shotgun (WGS) entry which is preliminary data.</text>
</comment>
<keyword evidence="1" id="KW-1133">Transmembrane helix</keyword>
<dbReference type="OrthoDB" id="7024323at2"/>
<dbReference type="RefSeq" id="WP_075121537.1">
    <property type="nucleotide sequence ID" value="NZ_MSCT01000020.1"/>
</dbReference>
<feature type="transmembrane region" description="Helical" evidence="1">
    <location>
        <begin position="6"/>
        <end position="22"/>
    </location>
</feature>
<feature type="transmembrane region" description="Helical" evidence="1">
    <location>
        <begin position="55"/>
        <end position="71"/>
    </location>
</feature>
<proteinExistence type="predicted"/>
<dbReference type="AlphaFoldDB" id="A0A1Q8EJ04"/>
<sequence length="79" mass="8894">MKQYIPFVLVYLLLMPLYYGMKPYPLRKWTGLALGLAGLLWILFLPPMLGDIDTGLAAVAPVAMGSALFFSRRRYQGRA</sequence>
<organism evidence="2 3">
    <name type="scientific">Pseudomonas chlororaphis</name>
    <dbReference type="NCBI Taxonomy" id="587753"/>
    <lineage>
        <taxon>Bacteria</taxon>
        <taxon>Pseudomonadati</taxon>
        <taxon>Pseudomonadota</taxon>
        <taxon>Gammaproteobacteria</taxon>
        <taxon>Pseudomonadales</taxon>
        <taxon>Pseudomonadaceae</taxon>
        <taxon>Pseudomonas</taxon>
    </lineage>
</organism>
<gene>
    <name evidence="2" type="ORF">BTN82_23845</name>
</gene>
<accession>A0A1Q8EJ04</accession>
<keyword evidence="1" id="KW-0472">Membrane</keyword>
<protein>
    <submittedName>
        <fullName evidence="2">Uncharacterized protein</fullName>
    </submittedName>
</protein>
<feature type="transmembrane region" description="Helical" evidence="1">
    <location>
        <begin position="29"/>
        <end position="49"/>
    </location>
</feature>
<evidence type="ECO:0000256" key="1">
    <source>
        <dbReference type="SAM" id="Phobius"/>
    </source>
</evidence>
<dbReference type="Proteomes" id="UP000185578">
    <property type="component" value="Unassembled WGS sequence"/>
</dbReference>
<evidence type="ECO:0000313" key="2">
    <source>
        <dbReference type="EMBL" id="OLF51780.1"/>
    </source>
</evidence>
<dbReference type="EMBL" id="MSCT01000020">
    <property type="protein sequence ID" value="OLF51780.1"/>
    <property type="molecule type" value="Genomic_DNA"/>
</dbReference>
<name>A0A1Q8EJ04_9PSED</name>